<evidence type="ECO:0000313" key="1">
    <source>
        <dbReference type="EMBL" id="AFH40226.1"/>
    </source>
</evidence>
<sequence>MEHVGAIAPGRYRLEEVGVDRVGDTALVFAVLKHPRGGWILNAIGPREASLTLEEVEVTLGNRGFARDRWVWVEKADETEADEEEVEG</sequence>
<reference evidence="1 2" key="1">
    <citation type="journal article" date="2013" name="Genome Announc.">
        <title>Whole Genome Sequencing of Thermus oshimai JL-2 and Thermus thermophilus JL-18, Incomplete Denitrifiers from the United States Great Basin.</title>
        <authorList>
            <person name="Murugapiran S.K."/>
            <person name="Huntemann M."/>
            <person name="Wei C.L."/>
            <person name="Han J."/>
            <person name="Detter J.C."/>
            <person name="Han C.S."/>
            <person name="Erkkila T.H."/>
            <person name="Teshima H."/>
            <person name="Chen A."/>
            <person name="Kyrpides N."/>
            <person name="Mavrommatis K."/>
            <person name="Markowitz V."/>
            <person name="Szeto E."/>
            <person name="Ivanova N."/>
            <person name="Pagani I."/>
            <person name="Lam J."/>
            <person name="McDonald A.I."/>
            <person name="Dodsworth J.A."/>
            <person name="Pati A."/>
            <person name="Goodwin L."/>
            <person name="Peters L."/>
            <person name="Pitluck S."/>
            <person name="Woyke T."/>
            <person name="Hedlund B.P."/>
        </authorList>
    </citation>
    <scope>NUCLEOTIDE SEQUENCE [LARGE SCALE GENOMIC DNA]</scope>
    <source>
        <strain evidence="1 2">JL-18</strain>
        <plasmid evidence="1 2">pTTJL1802</plasmid>
    </source>
</reference>
<accession>H9ZV66</accession>
<organism evidence="1 2">
    <name type="scientific">Thermus thermophilus JL-18</name>
    <dbReference type="NCBI Taxonomy" id="798128"/>
    <lineage>
        <taxon>Bacteria</taxon>
        <taxon>Thermotogati</taxon>
        <taxon>Deinococcota</taxon>
        <taxon>Deinococci</taxon>
        <taxon>Thermales</taxon>
        <taxon>Thermaceae</taxon>
        <taxon>Thermus</taxon>
    </lineage>
</organism>
<protein>
    <submittedName>
        <fullName evidence="1">Uncharacterized protein</fullName>
    </submittedName>
</protein>
<keyword evidence="1" id="KW-0614">Plasmid</keyword>
<geneLocation type="plasmid" evidence="1 2">
    <name>pTTJL1802</name>
</geneLocation>
<dbReference type="RefSeq" id="WP_014632251.1">
    <property type="nucleotide sequence ID" value="NC_017590.1"/>
</dbReference>
<dbReference type="EMBL" id="CP003254">
    <property type="protein sequence ID" value="AFH40226.1"/>
    <property type="molecule type" value="Genomic_DNA"/>
</dbReference>
<evidence type="ECO:0000313" key="2">
    <source>
        <dbReference type="Proteomes" id="UP000007388"/>
    </source>
</evidence>
<dbReference type="AlphaFoldDB" id="H9ZV66"/>
<dbReference type="KEGG" id="ttl:TtJL18_2401"/>
<dbReference type="PATRIC" id="fig|798128.4.peg.2340"/>
<proteinExistence type="predicted"/>
<dbReference type="Proteomes" id="UP000007388">
    <property type="component" value="Plasmid pTTJL1802"/>
</dbReference>
<gene>
    <name evidence="1" type="ORF">TtJL18_2401</name>
</gene>
<name>H9ZV66_THETH</name>
<dbReference type="HOGENOM" id="CLU_2468028_0_0_0"/>